<dbReference type="AlphaFoldDB" id="A0A6G0ZDL3"/>
<comment type="caution">
    <text evidence="2">The sequence shown here is derived from an EMBL/GenBank/DDBJ whole genome shotgun (WGS) entry which is preliminary data.</text>
</comment>
<evidence type="ECO:0000256" key="1">
    <source>
        <dbReference type="SAM" id="MobiDB-lite"/>
    </source>
</evidence>
<keyword evidence="3" id="KW-1185">Reference proteome</keyword>
<feature type="compositionally biased region" description="Polar residues" evidence="1">
    <location>
        <begin position="69"/>
        <end position="83"/>
    </location>
</feature>
<accession>A0A6G0ZDL3</accession>
<proteinExistence type="predicted"/>
<name>A0A6G0ZDL3_APHCR</name>
<evidence type="ECO:0000313" key="3">
    <source>
        <dbReference type="Proteomes" id="UP000478052"/>
    </source>
</evidence>
<protein>
    <submittedName>
        <fullName evidence="2">Uncharacterized protein</fullName>
    </submittedName>
</protein>
<dbReference type="OrthoDB" id="6608861at2759"/>
<feature type="region of interest" description="Disordered" evidence="1">
    <location>
        <begin position="69"/>
        <end position="90"/>
    </location>
</feature>
<gene>
    <name evidence="2" type="ORF">FWK35_00021256</name>
</gene>
<dbReference type="EMBL" id="VUJU01000656">
    <property type="protein sequence ID" value="KAF0769061.1"/>
    <property type="molecule type" value="Genomic_DNA"/>
</dbReference>
<organism evidence="2 3">
    <name type="scientific">Aphis craccivora</name>
    <name type="common">Cowpea aphid</name>
    <dbReference type="NCBI Taxonomy" id="307492"/>
    <lineage>
        <taxon>Eukaryota</taxon>
        <taxon>Metazoa</taxon>
        <taxon>Ecdysozoa</taxon>
        <taxon>Arthropoda</taxon>
        <taxon>Hexapoda</taxon>
        <taxon>Insecta</taxon>
        <taxon>Pterygota</taxon>
        <taxon>Neoptera</taxon>
        <taxon>Paraneoptera</taxon>
        <taxon>Hemiptera</taxon>
        <taxon>Sternorrhyncha</taxon>
        <taxon>Aphidomorpha</taxon>
        <taxon>Aphidoidea</taxon>
        <taxon>Aphididae</taxon>
        <taxon>Aphidini</taxon>
        <taxon>Aphis</taxon>
        <taxon>Aphis</taxon>
    </lineage>
</organism>
<evidence type="ECO:0000313" key="2">
    <source>
        <dbReference type="EMBL" id="KAF0769061.1"/>
    </source>
</evidence>
<dbReference type="Proteomes" id="UP000478052">
    <property type="component" value="Unassembled WGS sequence"/>
</dbReference>
<sequence>MNSYPSSVNSRKETIRFDDSVLKKNARIMKSFRNCSNDCWSRRTKTKSEVCRSKSRKLRTKNISNFLPLHNSAQRSNGSSECSSRGDGDDRETCYVSLFQVCMSYMFPRAFPLPSTEYRFRVKSDHLLSDPTNKIIGKILTPVDRGSKIPKGVFLLTPSEDGVIKIYCPGAKDQRRRSKCRNNK</sequence>
<reference evidence="2 3" key="1">
    <citation type="submission" date="2019-08" db="EMBL/GenBank/DDBJ databases">
        <title>Whole genome of Aphis craccivora.</title>
        <authorList>
            <person name="Voronova N.V."/>
            <person name="Shulinski R.S."/>
            <person name="Bandarenka Y.V."/>
            <person name="Zhorov D.G."/>
            <person name="Warner D."/>
        </authorList>
    </citation>
    <scope>NUCLEOTIDE SEQUENCE [LARGE SCALE GENOMIC DNA]</scope>
    <source>
        <strain evidence="2">180601</strain>
        <tissue evidence="2">Whole Body</tissue>
    </source>
</reference>